<feature type="domain" description="SLH" evidence="3">
    <location>
        <begin position="761"/>
        <end position="824"/>
    </location>
</feature>
<dbReference type="InterPro" id="IPR051465">
    <property type="entry name" value="Cell_Envelope_Struct_Comp"/>
</dbReference>
<protein>
    <recommendedName>
        <fullName evidence="3">SLH domain-containing protein</fullName>
    </recommendedName>
</protein>
<feature type="chain" id="PRO_5019780937" description="SLH domain-containing protein" evidence="2">
    <location>
        <begin position="29"/>
        <end position="829"/>
    </location>
</feature>
<feature type="region of interest" description="Disordered" evidence="1">
    <location>
        <begin position="588"/>
        <end position="614"/>
    </location>
</feature>
<evidence type="ECO:0000256" key="2">
    <source>
        <dbReference type="SAM" id="SignalP"/>
    </source>
</evidence>
<dbReference type="Proteomes" id="UP000282076">
    <property type="component" value="Unassembled WGS sequence"/>
</dbReference>
<dbReference type="Gene3D" id="2.60.40.2340">
    <property type="match status" value="6"/>
</dbReference>
<dbReference type="Pfam" id="PF00395">
    <property type="entry name" value="SLH"/>
    <property type="match status" value="3"/>
</dbReference>
<dbReference type="InterPro" id="IPR032186">
    <property type="entry name" value="DUF5018"/>
</dbReference>
<evidence type="ECO:0000313" key="5">
    <source>
        <dbReference type="Proteomes" id="UP000282076"/>
    </source>
</evidence>
<reference evidence="4 5" key="1">
    <citation type="submission" date="2018-10" db="EMBL/GenBank/DDBJ databases">
        <title>Cohnella sp. M2MS4P-1, whole genome shotgun sequence.</title>
        <authorList>
            <person name="Tuo L."/>
        </authorList>
    </citation>
    <scope>NUCLEOTIDE SEQUENCE [LARGE SCALE GENOMIC DNA]</scope>
    <source>
        <strain evidence="4 5">M2MS4P-1</strain>
    </source>
</reference>
<evidence type="ECO:0000259" key="3">
    <source>
        <dbReference type="PROSITE" id="PS51272"/>
    </source>
</evidence>
<proteinExistence type="predicted"/>
<dbReference type="PANTHER" id="PTHR43308:SF5">
    <property type="entry name" value="S-LAYER PROTEIN _ PEPTIDOGLYCAN ENDO-BETA-N-ACETYLGLUCOSAMINIDASE"/>
    <property type="match status" value="1"/>
</dbReference>
<dbReference type="EMBL" id="RBZM01000010">
    <property type="protein sequence ID" value="RKP47914.1"/>
    <property type="molecule type" value="Genomic_DNA"/>
</dbReference>
<feature type="signal peptide" evidence="2">
    <location>
        <begin position="1"/>
        <end position="28"/>
    </location>
</feature>
<organism evidence="4 5">
    <name type="scientific">Cohnella endophytica</name>
    <dbReference type="NCBI Taxonomy" id="2419778"/>
    <lineage>
        <taxon>Bacteria</taxon>
        <taxon>Bacillati</taxon>
        <taxon>Bacillota</taxon>
        <taxon>Bacilli</taxon>
        <taxon>Bacillales</taxon>
        <taxon>Paenibacillaceae</taxon>
        <taxon>Cohnella</taxon>
    </lineage>
</organism>
<feature type="domain" description="SLH" evidence="3">
    <location>
        <begin position="640"/>
        <end position="703"/>
    </location>
</feature>
<comment type="caution">
    <text evidence="4">The sequence shown here is derived from an EMBL/GenBank/DDBJ whole genome shotgun (WGS) entry which is preliminary data.</text>
</comment>
<gene>
    <name evidence="4" type="ORF">D7Z26_22125</name>
</gene>
<dbReference type="Pfam" id="PF16410">
    <property type="entry name" value="DUF5018"/>
    <property type="match status" value="1"/>
</dbReference>
<dbReference type="PROSITE" id="PS51272">
    <property type="entry name" value="SLH"/>
    <property type="match status" value="3"/>
</dbReference>
<accession>A0A494XIJ7</accession>
<evidence type="ECO:0000313" key="4">
    <source>
        <dbReference type="EMBL" id="RKP47914.1"/>
    </source>
</evidence>
<dbReference type="PANTHER" id="PTHR43308">
    <property type="entry name" value="OUTER MEMBRANE PROTEIN ALPHA-RELATED"/>
    <property type="match status" value="1"/>
</dbReference>
<sequence length="829" mass="87986">MSKISKRTLSVALVLSLFLSLFPQMTFASPASSSNDKDFLSFSVEGNLGIIDKDNHTISVVVPFRSAVTNMLEIFTVSDGATVQNHTSYATRTNYSGPVHLTVIAEDGSAQVYTVTVTIGPSNIKSIRTFNLSSPASTGFIDDEAFAIFLTVPQGTDVTALQPTFTTDDGGAQVLVNGVVQTSGGSPQNFTHPLTYTVKALDGSTRNYTVTVTIQRVLSTAKEFTSFGLASLSSVGIIDESNYTIALTVPFGTNRAALVPSFVSTGTRVLLNGAQQVSGEGVVNFTSPVNYVVYDEAGGIQIYTVTVTVAAAGASATKEMLTFSIAGVEGIVDETAHTVVVTLPNGTSRTHLKATFTTSGASVRIGSSVQTSGSTSNDFTSTQTYTVFAENGLMQNYAVTVVLDNQLKSYNLISPIEATGVIDPVHHTISFDIPYGTDLSITMAEFETTGDRLVINGDIQESGVTENDLRLAPIIYTVDSDNSGIPYTLILNRGLNPAKELTSFSFANPQTIGAVDQSHHTVAITVPFGTDLTQLTPSFTSTGKEVRVGVQEQASGVTTQDFTNPVTYSVYAEDGLSQDYVVTVAVAGRPSSGDDHPSPTPTTPTEPETSSPATVYSPAIDQTKLEAYLKSKVEQAPASPVSGAFSDINQHWSKSNIDLFVTLGFITGYQDGTFRPNAPITRAEFAALIARIFPIETSSSSRSFKDVKEEYWASQAIRTLASNAILSGYADGSFRPNQAISRAEIIAIISRLVDFNAVEKHEPASFNDVAGTWNADVIRAAAAAGIVEGRAAGTFAPNESSTRAEALSILLRVLNLSPEIKTLLDQLKA</sequence>
<dbReference type="InterPro" id="IPR001119">
    <property type="entry name" value="SLH_dom"/>
</dbReference>
<keyword evidence="2" id="KW-0732">Signal</keyword>
<evidence type="ECO:0000256" key="1">
    <source>
        <dbReference type="SAM" id="MobiDB-lite"/>
    </source>
</evidence>
<keyword evidence="5" id="KW-1185">Reference proteome</keyword>
<name>A0A494XIJ7_9BACL</name>
<dbReference type="AlphaFoldDB" id="A0A494XIJ7"/>
<feature type="domain" description="SLH" evidence="3">
    <location>
        <begin position="704"/>
        <end position="760"/>
    </location>
</feature>